<comment type="caution">
    <text evidence="2">The sequence shown here is derived from an EMBL/GenBank/DDBJ whole genome shotgun (WGS) entry which is preliminary data.</text>
</comment>
<keyword evidence="1" id="KW-0732">Signal</keyword>
<evidence type="ECO:0000313" key="3">
    <source>
        <dbReference type="Proteomes" id="UP001174997"/>
    </source>
</evidence>
<protein>
    <submittedName>
        <fullName evidence="2">Uncharacterized protein</fullName>
    </submittedName>
</protein>
<dbReference type="Proteomes" id="UP001174997">
    <property type="component" value="Unassembled WGS sequence"/>
</dbReference>
<sequence>MLAHVLPFLVLGLSGLVAAHAETCLFHMFSVDASNNNLTVGQIPGGQLQGSKATDSATWFRIQNGRLLDHSLRGCWWAPVSTVLVCDVAFSDVEEPDQLFSITAHGDAQALSYNGTISFFACRSGRYDKVNYYLEQPDATCPQVFLHIDPDMYCFDEPFYTVTTTPTFSFSTPAASIPEGTSTGDLSSTLYDTTDVESTSTAYDTESPTNYVSTTILYTTLTEDVTLTLTMDDTSASTTASESYPPPSILPVTSTHPHYHSLSTLTPLSPPTPPFSTLVISPTIYPPITSYPSFSIIPPKSLTNIFSWTNSTTAPSTLKTKTLSPGVYGSGGSYSHKTSTPAIYSTGDVRTFTTSLSPSYEPAPVVATTLLIHTEREKGNSRGPVVETFTVTAEGGAVVTFAVEVER</sequence>
<evidence type="ECO:0000256" key="1">
    <source>
        <dbReference type="SAM" id="SignalP"/>
    </source>
</evidence>
<name>A0AA39ZCA7_9PEZI</name>
<dbReference type="AlphaFoldDB" id="A0AA39ZCA7"/>
<gene>
    <name evidence="2" type="ORF">QBC41DRAFT_277109</name>
</gene>
<feature type="chain" id="PRO_5041276096" evidence="1">
    <location>
        <begin position="22"/>
        <end position="407"/>
    </location>
</feature>
<evidence type="ECO:0000313" key="2">
    <source>
        <dbReference type="EMBL" id="KAK0668318.1"/>
    </source>
</evidence>
<accession>A0AA39ZCA7</accession>
<dbReference type="PANTHER" id="PTHR39613:SF1">
    <property type="entry name" value="ANCHORED CELL WALL PROTEIN, PUTATIVE (AFU_ORTHOLOGUE AFUA_4G08960)-RELATED"/>
    <property type="match status" value="1"/>
</dbReference>
<organism evidence="2 3">
    <name type="scientific">Cercophora samala</name>
    <dbReference type="NCBI Taxonomy" id="330535"/>
    <lineage>
        <taxon>Eukaryota</taxon>
        <taxon>Fungi</taxon>
        <taxon>Dikarya</taxon>
        <taxon>Ascomycota</taxon>
        <taxon>Pezizomycotina</taxon>
        <taxon>Sordariomycetes</taxon>
        <taxon>Sordariomycetidae</taxon>
        <taxon>Sordariales</taxon>
        <taxon>Lasiosphaeriaceae</taxon>
        <taxon>Cercophora</taxon>
    </lineage>
</organism>
<dbReference type="PANTHER" id="PTHR39613">
    <property type="entry name" value="ANCHORED CELL WALL PROTEIN, PUTATIVE (AFU_ORTHOLOGUE AFUA_4G08960)-RELATED"/>
    <property type="match status" value="1"/>
</dbReference>
<keyword evidence="3" id="KW-1185">Reference proteome</keyword>
<proteinExistence type="predicted"/>
<feature type="signal peptide" evidence="1">
    <location>
        <begin position="1"/>
        <end position="21"/>
    </location>
</feature>
<reference evidence="2" key="1">
    <citation type="submission" date="2023-06" db="EMBL/GenBank/DDBJ databases">
        <title>Genome-scale phylogeny and comparative genomics of the fungal order Sordariales.</title>
        <authorList>
            <consortium name="Lawrence Berkeley National Laboratory"/>
            <person name="Hensen N."/>
            <person name="Bonometti L."/>
            <person name="Westerberg I."/>
            <person name="Brannstrom I.O."/>
            <person name="Guillou S."/>
            <person name="Cros-Aarteil S."/>
            <person name="Calhoun S."/>
            <person name="Haridas S."/>
            <person name="Kuo A."/>
            <person name="Mondo S."/>
            <person name="Pangilinan J."/>
            <person name="Riley R."/>
            <person name="Labutti K."/>
            <person name="Andreopoulos B."/>
            <person name="Lipzen A."/>
            <person name="Chen C."/>
            <person name="Yanf M."/>
            <person name="Daum C."/>
            <person name="Ng V."/>
            <person name="Clum A."/>
            <person name="Steindorff A."/>
            <person name="Ohm R."/>
            <person name="Martin F."/>
            <person name="Silar P."/>
            <person name="Natvig D."/>
            <person name="Lalanne C."/>
            <person name="Gautier V."/>
            <person name="Ament-Velasquez S.L."/>
            <person name="Kruys A."/>
            <person name="Hutchinson M.I."/>
            <person name="Powell A.J."/>
            <person name="Barry K."/>
            <person name="Miller A.N."/>
            <person name="Grigoriev I.V."/>
            <person name="Debuchy R."/>
            <person name="Gladieux P."/>
            <person name="Thoren M.H."/>
            <person name="Johannesson H."/>
        </authorList>
    </citation>
    <scope>NUCLEOTIDE SEQUENCE</scope>
    <source>
        <strain evidence="2">CBS 307.81</strain>
    </source>
</reference>
<dbReference type="EMBL" id="JAULSY010000058">
    <property type="protein sequence ID" value="KAK0668318.1"/>
    <property type="molecule type" value="Genomic_DNA"/>
</dbReference>